<sequence length="60" mass="7160">MNDFSMLDEIEKYLLEIFGDKINALENKQRFYEKVLKKSDQLEGGRKNIFSNKNVFKKDV</sequence>
<dbReference type="EMBL" id="CP053838">
    <property type="protein sequence ID" value="QKF74566.1"/>
    <property type="molecule type" value="Genomic_DNA"/>
</dbReference>
<reference evidence="1" key="1">
    <citation type="submission" date="2020-05" db="EMBL/GenBank/DDBJ databases">
        <title>Complete genome sequencing of Campylobacter and Arcobacter type strains.</title>
        <authorList>
            <person name="Miller W.G."/>
            <person name="Yee E."/>
        </authorList>
    </citation>
    <scope>NUCLEOTIDE SEQUENCE [LARGE SCALE GENOMIC DNA]</scope>
    <source>
        <strain evidence="1">CCUG 66484</strain>
        <plasmid evidence="1">pAFAEC</plasmid>
    </source>
</reference>
<name>A0A6M8N6H3_9BACT</name>
<accession>A0A6M8N6H3</accession>
<dbReference type="KEGG" id="afc:AFAEC_a0126"/>
<dbReference type="OrthoDB" id="9871563at2"/>
<evidence type="ECO:0000313" key="1">
    <source>
        <dbReference type="EMBL" id="QKF74566.1"/>
    </source>
</evidence>
<dbReference type="RefSeq" id="WP_026805436.1">
    <property type="nucleotide sequence ID" value="NZ_CP053838.1"/>
</dbReference>
<dbReference type="AlphaFoldDB" id="A0A6M8N6H3"/>
<proteinExistence type="predicted"/>
<organism evidence="1">
    <name type="scientific">Aliarcobacter faecis</name>
    <dbReference type="NCBI Taxonomy" id="1564138"/>
    <lineage>
        <taxon>Bacteria</taxon>
        <taxon>Pseudomonadati</taxon>
        <taxon>Campylobacterota</taxon>
        <taxon>Epsilonproteobacteria</taxon>
        <taxon>Campylobacterales</taxon>
        <taxon>Arcobacteraceae</taxon>
        <taxon>Aliarcobacter</taxon>
    </lineage>
</organism>
<geneLocation type="plasmid" evidence="1">
    <name>pAFAEC</name>
</geneLocation>
<keyword evidence="1" id="KW-0614">Plasmid</keyword>
<protein>
    <submittedName>
        <fullName evidence="1">Uncharacterized protein</fullName>
    </submittedName>
</protein>
<gene>
    <name evidence="1" type="ORF">AFAEC_a0126</name>
</gene>